<dbReference type="Proteomes" id="UP001484239">
    <property type="component" value="Unassembled WGS sequence"/>
</dbReference>
<dbReference type="InterPro" id="IPR001383">
    <property type="entry name" value="Ribosomal_bL28_bact-type"/>
</dbReference>
<keyword evidence="2 5" id="KW-0689">Ribosomal protein</keyword>
<comment type="similarity">
    <text evidence="1 5">Belongs to the bacterial ribosomal protein bL28 family.</text>
</comment>
<evidence type="ECO:0000256" key="4">
    <source>
        <dbReference type="ARBA" id="ARBA00035174"/>
    </source>
</evidence>
<dbReference type="PANTHER" id="PTHR39080:SF1">
    <property type="entry name" value="LARGE RIBOSOMAL SUBUNIT PROTEIN BL28A"/>
    <property type="match status" value="1"/>
</dbReference>
<comment type="caution">
    <text evidence="6">The sequence shown here is derived from an EMBL/GenBank/DDBJ whole genome shotgun (WGS) entry which is preliminary data.</text>
</comment>
<evidence type="ECO:0000256" key="2">
    <source>
        <dbReference type="ARBA" id="ARBA00022980"/>
    </source>
</evidence>
<dbReference type="InterPro" id="IPR026569">
    <property type="entry name" value="Ribosomal_bL28"/>
</dbReference>
<dbReference type="NCBIfam" id="TIGR00009">
    <property type="entry name" value="L28"/>
    <property type="match status" value="1"/>
</dbReference>
<evidence type="ECO:0000313" key="6">
    <source>
        <dbReference type="EMBL" id="MEK9500667.1"/>
    </source>
</evidence>
<dbReference type="Pfam" id="PF00830">
    <property type="entry name" value="Ribosomal_L28"/>
    <property type="match status" value="1"/>
</dbReference>
<evidence type="ECO:0000313" key="7">
    <source>
        <dbReference type="Proteomes" id="UP001484239"/>
    </source>
</evidence>
<dbReference type="InterPro" id="IPR037147">
    <property type="entry name" value="Ribosomal_bL28_sf"/>
</dbReference>
<dbReference type="InterPro" id="IPR034704">
    <property type="entry name" value="Ribosomal_bL28/bL31-like_sf"/>
</dbReference>
<keyword evidence="3 5" id="KW-0687">Ribonucleoprotein</keyword>
<sequence>MARVCYVCGKGPSTGNNVSHANNKTKRRWLPNLQAARILDTDGQRRRVRVCTSCISAGKITKAPALKAGE</sequence>
<accession>A0ABU9E7G1</accession>
<proteinExistence type="inferred from homology"/>
<evidence type="ECO:0000256" key="1">
    <source>
        <dbReference type="ARBA" id="ARBA00008760"/>
    </source>
</evidence>
<dbReference type="HAMAP" id="MF_00373">
    <property type="entry name" value="Ribosomal_bL28"/>
    <property type="match status" value="1"/>
</dbReference>
<dbReference type="EMBL" id="JBBHLI010000003">
    <property type="protein sequence ID" value="MEK9500667.1"/>
    <property type="molecule type" value="Genomic_DNA"/>
</dbReference>
<dbReference type="RefSeq" id="WP_405279966.1">
    <property type="nucleotide sequence ID" value="NZ_CP144380.1"/>
</dbReference>
<dbReference type="GO" id="GO:0005840">
    <property type="term" value="C:ribosome"/>
    <property type="evidence" value="ECO:0007669"/>
    <property type="project" value="UniProtKB-KW"/>
</dbReference>
<dbReference type="Gene3D" id="2.30.170.40">
    <property type="entry name" value="Ribosomal protein L28/L24"/>
    <property type="match status" value="1"/>
</dbReference>
<reference evidence="6 7" key="1">
    <citation type="submission" date="2024-02" db="EMBL/GenBank/DDBJ databases">
        <title>A novel Gemmatimonadota bacterium.</title>
        <authorList>
            <person name="Du Z.-J."/>
            <person name="Ye Y.-Q."/>
        </authorList>
    </citation>
    <scope>NUCLEOTIDE SEQUENCE [LARGE SCALE GENOMIC DNA]</scope>
    <source>
        <strain evidence="6 7">DH-20</strain>
    </source>
</reference>
<name>A0ABU9E7G1_9BACT</name>
<gene>
    <name evidence="5 6" type="primary">rpmB</name>
    <name evidence="6" type="ORF">WI372_06730</name>
</gene>
<dbReference type="Gene3D" id="2.20.150.30">
    <property type="match status" value="1"/>
</dbReference>
<protein>
    <recommendedName>
        <fullName evidence="4 5">Large ribosomal subunit protein bL28</fullName>
    </recommendedName>
</protein>
<dbReference type="PANTHER" id="PTHR39080">
    <property type="entry name" value="50S RIBOSOMAL PROTEIN L28"/>
    <property type="match status" value="1"/>
</dbReference>
<dbReference type="SUPFAM" id="SSF143800">
    <property type="entry name" value="L28p-like"/>
    <property type="match status" value="1"/>
</dbReference>
<evidence type="ECO:0000256" key="5">
    <source>
        <dbReference type="HAMAP-Rule" id="MF_00373"/>
    </source>
</evidence>
<evidence type="ECO:0000256" key="3">
    <source>
        <dbReference type="ARBA" id="ARBA00023274"/>
    </source>
</evidence>
<organism evidence="6 7">
    <name type="scientific">Gaopeijia maritima</name>
    <dbReference type="NCBI Taxonomy" id="3119007"/>
    <lineage>
        <taxon>Bacteria</taxon>
        <taxon>Pseudomonadati</taxon>
        <taxon>Gemmatimonadota</taxon>
        <taxon>Longimicrobiia</taxon>
        <taxon>Gaopeijiales</taxon>
        <taxon>Gaopeijiaceae</taxon>
        <taxon>Gaopeijia</taxon>
    </lineage>
</organism>
<keyword evidence="7" id="KW-1185">Reference proteome</keyword>
<dbReference type="InterPro" id="IPR050096">
    <property type="entry name" value="Bacterial_rp_bL28"/>
</dbReference>